<evidence type="ECO:0000256" key="1">
    <source>
        <dbReference type="SAM" id="MobiDB-lite"/>
    </source>
</evidence>
<sequence length="642" mass="71343">MQQSNPSPDVLAVIRDAVRKGMANQRLLKLFVGEPAVQPRSHHRRLDLDTKDQSTSEQATDRKQRGFRIPPSVEISQRGCEIVDQLKQIARDTNAHALDTTSTELVRRGTEDATGLVFSLGHIRRSGVGMAADPNLRYILFERKPSVGQTHPIRGDIRMQDLNDTLKAYSTVNASFQESLFKERGTSISFEDVPHLVRSISSAPQQRYTNHIKTAELLKKYEDLGVEGQRNRQSHIRISPGTHLLAEPTNNESRSLTKLFRNALQAVVKPEKQPKSGVSRWLSGFYKLGTDLTLLQFSLAAKGTSLTRMVENMHEVMIVYLSLLPICPDVPFVLGCIESLMIATEEQVITKAFMTAEYRKYFRQVSITLHGMAWLSVTAMRPPATGDPKICKEILGESGSEKQGRVCMVCTPDGRFLQYCASSSQQLESTNDEATRASAVDLRETLNFNEAQIKFCPTSIRHLDSRKNNRGIVDGDGVAWSLDFQCISHDYKFEPTSVIASTMLPRDSSGSSGLARGDLVKGPARAMLSIRLELVGPEECRLRLPFPRPVEACGFSHLPNNLKMTGYIYGPWRGIRSSLLIPYRISSAEWQKGLAAYLQYSTHHACSVYMGLAGKIDLAAKGVGIVLVFECAGHAIEVAMYA</sequence>
<feature type="region of interest" description="Disordered" evidence="1">
    <location>
        <begin position="39"/>
        <end position="69"/>
    </location>
</feature>
<evidence type="ECO:0000313" key="2">
    <source>
        <dbReference type="EMBL" id="GHJ84099.1"/>
    </source>
</evidence>
<evidence type="ECO:0000313" key="3">
    <source>
        <dbReference type="Proteomes" id="UP000620104"/>
    </source>
</evidence>
<name>A0A8H3YCB2_9TREE</name>
<accession>A0A8H3YCB2</accession>
<keyword evidence="3" id="KW-1185">Reference proteome</keyword>
<protein>
    <submittedName>
        <fullName evidence="2">Uncharacterized protein</fullName>
    </submittedName>
</protein>
<proteinExistence type="predicted"/>
<organism evidence="2 3">
    <name type="scientific">Naganishia liquefaciens</name>
    <dbReference type="NCBI Taxonomy" id="104408"/>
    <lineage>
        <taxon>Eukaryota</taxon>
        <taxon>Fungi</taxon>
        <taxon>Dikarya</taxon>
        <taxon>Basidiomycota</taxon>
        <taxon>Agaricomycotina</taxon>
        <taxon>Tremellomycetes</taxon>
        <taxon>Filobasidiales</taxon>
        <taxon>Filobasidiaceae</taxon>
        <taxon>Naganishia</taxon>
    </lineage>
</organism>
<gene>
    <name evidence="2" type="ORF">NliqN6_0501</name>
</gene>
<reference evidence="2" key="1">
    <citation type="submission" date="2020-07" db="EMBL/GenBank/DDBJ databases">
        <title>Draft Genome Sequence of a Deep-Sea Yeast, Naganishia (Cryptococcus) liquefaciens strain N6.</title>
        <authorList>
            <person name="Han Y.W."/>
            <person name="Kajitani R."/>
            <person name="Morimoto H."/>
            <person name="Parhat M."/>
            <person name="Tsubouchi H."/>
            <person name="Bakenova O."/>
            <person name="Ogata M."/>
            <person name="Argunhan B."/>
            <person name="Aoki R."/>
            <person name="Kajiwara S."/>
            <person name="Itoh T."/>
            <person name="Iwasaki H."/>
        </authorList>
    </citation>
    <scope>NUCLEOTIDE SEQUENCE</scope>
    <source>
        <strain evidence="2">N6</strain>
    </source>
</reference>
<dbReference type="EMBL" id="BLZA01000007">
    <property type="protein sequence ID" value="GHJ84099.1"/>
    <property type="molecule type" value="Genomic_DNA"/>
</dbReference>
<feature type="compositionally biased region" description="Basic and acidic residues" evidence="1">
    <location>
        <begin position="46"/>
        <end position="64"/>
    </location>
</feature>
<dbReference type="Proteomes" id="UP000620104">
    <property type="component" value="Unassembled WGS sequence"/>
</dbReference>
<dbReference type="AlphaFoldDB" id="A0A8H3YCB2"/>
<comment type="caution">
    <text evidence="2">The sequence shown here is derived from an EMBL/GenBank/DDBJ whole genome shotgun (WGS) entry which is preliminary data.</text>
</comment>